<feature type="compositionally biased region" description="Polar residues" evidence="1">
    <location>
        <begin position="505"/>
        <end position="516"/>
    </location>
</feature>
<evidence type="ECO:0000256" key="1">
    <source>
        <dbReference type="SAM" id="MobiDB-lite"/>
    </source>
</evidence>
<feature type="region of interest" description="Disordered" evidence="1">
    <location>
        <begin position="495"/>
        <end position="586"/>
    </location>
</feature>
<dbReference type="EC" id="1.6.1.2" evidence="2"/>
<protein>
    <submittedName>
        <fullName evidence="2">NAD(P) transhydrogenase subunit beta</fullName>
        <ecNumber evidence="2">1.6.1.2</ecNumber>
    </submittedName>
</protein>
<dbReference type="AlphaFoldDB" id="A0A6J4VE21"/>
<evidence type="ECO:0000313" key="2">
    <source>
        <dbReference type="EMBL" id="CAA9573574.1"/>
    </source>
</evidence>
<proteinExistence type="predicted"/>
<dbReference type="EMBL" id="CADCWO010000104">
    <property type="protein sequence ID" value="CAA9573574.1"/>
    <property type="molecule type" value="Genomic_DNA"/>
</dbReference>
<name>A0A6J4VE21_9CYAN</name>
<keyword evidence="2" id="KW-0560">Oxidoreductase</keyword>
<sequence length="586" mass="64834">MGIRAKRSAHPKNGTWCGTCAQVQTPASNRLKPPERRCSGFRWINAQCLIPLTLLGAVVGVTSGGWLSAQAILNQDVAFWLSQQLPGLSPSKLAEGTPRTLKQVRADIRASNQITGEAFRLTSSLPSQPAVSTTHELLIPVYNSQSNCQKACPAIAELQVYRPLNLPYLLRLLKTEQYFRLIDRLEVARPEESQIMTPLGDPKLANYGSSRTLPLTELEQYPNSSTTTGIWLNLVGLLSSSESPTSYGQILYYNRDQGRLNLVLTWSSPAGDKPRWQEVVGGGTPELVLNQTIGLDPEFVVYQVQPAMNTLRLVPISLAEPAIKNQTYLNGLVLARGGLWSLASQWLKTNQGSRVAQAQIDLIRFHAQVTRTQAEQVWMNPAQQVLVYLIDGRFTKALHTFKAAPETNYEVASILQTDGDRFWNRVTAALQVNSTQPDVIAWGALVLAAQYGKPDALAWLQAREAKTSSVYIQTVKMLKQLEDANAMFSEQPLNAGKKVKPPAQQKVSPQKFNNPNRKLPMPLLPDQSPDRPAPIPSSQRKPAALDPMRELHISRPRQPLPESFEPLQPSDPAVAEPIRPDQTQAH</sequence>
<organism evidence="2">
    <name type="scientific">uncultured Synechococcales cyanobacterium</name>
    <dbReference type="NCBI Taxonomy" id="1936017"/>
    <lineage>
        <taxon>Bacteria</taxon>
        <taxon>Bacillati</taxon>
        <taxon>Cyanobacteriota</taxon>
        <taxon>Cyanophyceae</taxon>
        <taxon>Synechococcales</taxon>
        <taxon>environmental samples</taxon>
    </lineage>
</organism>
<reference evidence="2" key="1">
    <citation type="submission" date="2020-02" db="EMBL/GenBank/DDBJ databases">
        <authorList>
            <person name="Meier V. D."/>
        </authorList>
    </citation>
    <scope>NUCLEOTIDE SEQUENCE</scope>
    <source>
        <strain evidence="2">AVDCRST_MAG81</strain>
    </source>
</reference>
<accession>A0A6J4VE21</accession>
<dbReference type="GO" id="GO:0016491">
    <property type="term" value="F:oxidoreductase activity"/>
    <property type="evidence" value="ECO:0007669"/>
    <property type="project" value="UniProtKB-KW"/>
</dbReference>
<gene>
    <name evidence="2" type="ORF">AVDCRST_MAG81-2122</name>
</gene>